<reference evidence="2" key="1">
    <citation type="journal article" date="2019" name="Int. J. Syst. Evol. Microbiol.">
        <title>The Global Catalogue of Microorganisms (GCM) 10K type strain sequencing project: providing services to taxonomists for standard genome sequencing and annotation.</title>
        <authorList>
            <consortium name="The Broad Institute Genomics Platform"/>
            <consortium name="The Broad Institute Genome Sequencing Center for Infectious Disease"/>
            <person name="Wu L."/>
            <person name="Ma J."/>
        </authorList>
    </citation>
    <scope>NUCLEOTIDE SEQUENCE [LARGE SCALE GENOMIC DNA]</scope>
    <source>
        <strain evidence="2">CGMCC 1.15197</strain>
    </source>
</reference>
<organism evidence="1 2">
    <name type="scientific">Hymenobacter cavernae</name>
    <dbReference type="NCBI Taxonomy" id="2044852"/>
    <lineage>
        <taxon>Bacteria</taxon>
        <taxon>Pseudomonadati</taxon>
        <taxon>Bacteroidota</taxon>
        <taxon>Cytophagia</taxon>
        <taxon>Cytophagales</taxon>
        <taxon>Hymenobacteraceae</taxon>
        <taxon>Hymenobacter</taxon>
    </lineage>
</organism>
<name>A0ABQ1TZ61_9BACT</name>
<evidence type="ECO:0008006" key="3">
    <source>
        <dbReference type="Google" id="ProtNLM"/>
    </source>
</evidence>
<dbReference type="Proteomes" id="UP000632273">
    <property type="component" value="Unassembled WGS sequence"/>
</dbReference>
<dbReference type="EMBL" id="BMHT01000002">
    <property type="protein sequence ID" value="GGF05207.1"/>
    <property type="molecule type" value="Genomic_DNA"/>
</dbReference>
<evidence type="ECO:0000313" key="2">
    <source>
        <dbReference type="Proteomes" id="UP000632273"/>
    </source>
</evidence>
<gene>
    <name evidence="1" type="ORF">GCM10011383_15380</name>
</gene>
<dbReference type="RefSeq" id="WP_188812763.1">
    <property type="nucleotide sequence ID" value="NZ_BMHT01000002.1"/>
</dbReference>
<evidence type="ECO:0000313" key="1">
    <source>
        <dbReference type="EMBL" id="GGF05207.1"/>
    </source>
</evidence>
<comment type="caution">
    <text evidence="1">The sequence shown here is derived from an EMBL/GenBank/DDBJ whole genome shotgun (WGS) entry which is preliminary data.</text>
</comment>
<sequence length="330" mass="37896">MDPLINGIEIFRHVLSQYSWTETNDIVEAKSLLDKLINETRGLVIMDFLDAGSWDSIEGIEIKDNCLVMKWHDYRGKIENVIDKEMRSFVFPADLYASVLHFNELRIINTERAPIILLRGYAMKDKEIKKLISNNAQEFNFFDDNTNFSKTAVARTQDAIEVYYCINTPIFSSVIIPKRIGLSSSDSKKILYRVNLIDAGLRLNKVKIALEDEKLTDKDVICEKSNSVRRVFESILKVECCYRYRQINVKKDYSDLMLGDLVKEVKEFREDSIKSLLNQIVVLANELSHDSGKPVTRDKGLSLVALAIVYNQLLTGDINSNLNPHFKNML</sequence>
<accession>A0ABQ1TZ61</accession>
<proteinExistence type="predicted"/>
<protein>
    <recommendedName>
        <fullName evidence="3">DUF4145 domain-containing protein</fullName>
    </recommendedName>
</protein>
<keyword evidence="2" id="KW-1185">Reference proteome</keyword>